<dbReference type="InterPro" id="IPR014729">
    <property type="entry name" value="Rossmann-like_a/b/a_fold"/>
</dbReference>
<keyword evidence="5 8" id="KW-0547">Nucleotide-binding</keyword>
<comment type="subcellular location">
    <subcellularLocation>
        <location evidence="8">Cytoplasm</location>
    </subcellularLocation>
</comment>
<accession>A0ABQ1I1V5</accession>
<dbReference type="Gene3D" id="3.30.1300.10">
    <property type="entry name" value="Pantoate-beta-alanine ligase, C-terminal domain"/>
    <property type="match status" value="1"/>
</dbReference>
<dbReference type="PANTHER" id="PTHR21299:SF1">
    <property type="entry name" value="PANTOATE--BETA-ALANINE LIGASE"/>
    <property type="match status" value="1"/>
</dbReference>
<evidence type="ECO:0000256" key="4">
    <source>
        <dbReference type="ARBA" id="ARBA00022655"/>
    </source>
</evidence>
<evidence type="ECO:0000256" key="1">
    <source>
        <dbReference type="ARBA" id="ARBA00004990"/>
    </source>
</evidence>
<dbReference type="InterPro" id="IPR004821">
    <property type="entry name" value="Cyt_trans-like"/>
</dbReference>
<feature type="active site" description="Proton donor" evidence="8">
    <location>
        <position position="38"/>
    </location>
</feature>
<evidence type="ECO:0000256" key="8">
    <source>
        <dbReference type="HAMAP-Rule" id="MF_00158"/>
    </source>
</evidence>
<feature type="binding site" evidence="8">
    <location>
        <position position="156"/>
    </location>
    <ligand>
        <name>(R)-pantoate</name>
        <dbReference type="ChEBI" id="CHEBI:15980"/>
    </ligand>
</feature>
<dbReference type="HAMAP" id="MF_00158">
    <property type="entry name" value="PanC"/>
    <property type="match status" value="1"/>
</dbReference>
<dbReference type="NCBIfam" id="TIGR00125">
    <property type="entry name" value="cyt_tran_rel"/>
    <property type="match status" value="1"/>
</dbReference>
<comment type="miscellaneous">
    <text evidence="8">The reaction proceeds by a bi uni uni bi ping pong mechanism.</text>
</comment>
<dbReference type="EC" id="6.3.2.1" evidence="8"/>
<feature type="binding site" evidence="8">
    <location>
        <begin position="31"/>
        <end position="38"/>
    </location>
    <ligand>
        <name>ATP</name>
        <dbReference type="ChEBI" id="CHEBI:30616"/>
    </ligand>
</feature>
<dbReference type="Pfam" id="PF02569">
    <property type="entry name" value="Pantoate_ligase"/>
    <property type="match status" value="1"/>
</dbReference>
<comment type="subunit">
    <text evidence="8">Homodimer.</text>
</comment>
<keyword evidence="4 8" id="KW-0566">Pantothenate biosynthesis</keyword>
<dbReference type="SUPFAM" id="SSF52374">
    <property type="entry name" value="Nucleotidylyl transferase"/>
    <property type="match status" value="1"/>
</dbReference>
<keyword evidence="8" id="KW-0963">Cytoplasm</keyword>
<comment type="similarity">
    <text evidence="2 8">Belongs to the pantothenate synthetase family.</text>
</comment>
<dbReference type="CDD" id="cd00560">
    <property type="entry name" value="PanC"/>
    <property type="match status" value="1"/>
</dbReference>
<feature type="binding site" evidence="8">
    <location>
        <begin position="187"/>
        <end position="190"/>
    </location>
    <ligand>
        <name>ATP</name>
        <dbReference type="ChEBI" id="CHEBI:30616"/>
    </ligand>
</feature>
<dbReference type="InterPro" id="IPR042176">
    <property type="entry name" value="Pantoate_ligase_C"/>
</dbReference>
<organism evidence="9 10">
    <name type="scientific">Agarivorans gilvus</name>
    <dbReference type="NCBI Taxonomy" id="680279"/>
    <lineage>
        <taxon>Bacteria</taxon>
        <taxon>Pseudomonadati</taxon>
        <taxon>Pseudomonadota</taxon>
        <taxon>Gammaproteobacteria</taxon>
        <taxon>Alteromonadales</taxon>
        <taxon>Alteromonadaceae</taxon>
        <taxon>Agarivorans</taxon>
    </lineage>
</organism>
<evidence type="ECO:0000256" key="3">
    <source>
        <dbReference type="ARBA" id="ARBA00022598"/>
    </source>
</evidence>
<dbReference type="EMBL" id="BMDY01000012">
    <property type="protein sequence ID" value="GGB08510.1"/>
    <property type="molecule type" value="Genomic_DNA"/>
</dbReference>
<comment type="pathway">
    <text evidence="1 8">Cofactor biosynthesis; (R)-pantothenate biosynthesis; (R)-pantothenate from (R)-pantoate and beta-alanine: step 1/1.</text>
</comment>
<keyword evidence="6 8" id="KW-0067">ATP-binding</keyword>
<dbReference type="RefSeq" id="WP_055734112.1">
    <property type="nucleotide sequence ID" value="NZ_BMDY01000012.1"/>
</dbReference>
<dbReference type="Gene3D" id="3.40.50.620">
    <property type="entry name" value="HUPs"/>
    <property type="match status" value="1"/>
</dbReference>
<keyword evidence="10" id="KW-1185">Reference proteome</keyword>
<feature type="binding site" evidence="8">
    <location>
        <position position="62"/>
    </location>
    <ligand>
        <name>beta-alanine</name>
        <dbReference type="ChEBI" id="CHEBI:57966"/>
    </ligand>
</feature>
<comment type="catalytic activity">
    <reaction evidence="7 8">
        <text>(R)-pantoate + beta-alanine + ATP = (R)-pantothenate + AMP + diphosphate + H(+)</text>
        <dbReference type="Rhea" id="RHEA:10912"/>
        <dbReference type="ChEBI" id="CHEBI:15378"/>
        <dbReference type="ChEBI" id="CHEBI:15980"/>
        <dbReference type="ChEBI" id="CHEBI:29032"/>
        <dbReference type="ChEBI" id="CHEBI:30616"/>
        <dbReference type="ChEBI" id="CHEBI:33019"/>
        <dbReference type="ChEBI" id="CHEBI:57966"/>
        <dbReference type="ChEBI" id="CHEBI:456215"/>
        <dbReference type="EC" id="6.3.2.1"/>
    </reaction>
</comment>
<gene>
    <name evidence="8 9" type="primary">panC</name>
    <name evidence="9" type="ORF">GCM10007414_22430</name>
</gene>
<evidence type="ECO:0000256" key="5">
    <source>
        <dbReference type="ARBA" id="ARBA00022741"/>
    </source>
</evidence>
<evidence type="ECO:0000256" key="2">
    <source>
        <dbReference type="ARBA" id="ARBA00009256"/>
    </source>
</evidence>
<comment type="caution">
    <text evidence="9">The sequence shown here is derived from an EMBL/GenBank/DDBJ whole genome shotgun (WGS) entry which is preliminary data.</text>
</comment>
<evidence type="ECO:0000256" key="7">
    <source>
        <dbReference type="ARBA" id="ARBA00048258"/>
    </source>
</evidence>
<comment type="function">
    <text evidence="8">Catalyzes the condensation of pantoate with beta-alanine in an ATP-dependent reaction via a pantoyl-adenylate intermediate.</text>
</comment>
<evidence type="ECO:0000313" key="9">
    <source>
        <dbReference type="EMBL" id="GGB08510.1"/>
    </source>
</evidence>
<feature type="binding site" evidence="8">
    <location>
        <position position="62"/>
    </location>
    <ligand>
        <name>(R)-pantoate</name>
        <dbReference type="ChEBI" id="CHEBI:15980"/>
    </ligand>
</feature>
<dbReference type="NCBIfam" id="TIGR00018">
    <property type="entry name" value="panC"/>
    <property type="match status" value="1"/>
</dbReference>
<dbReference type="PANTHER" id="PTHR21299">
    <property type="entry name" value="CYTIDYLATE KINASE/PANTOATE-BETA-ALANINE LIGASE"/>
    <property type="match status" value="1"/>
</dbReference>
<feature type="binding site" evidence="8">
    <location>
        <position position="179"/>
    </location>
    <ligand>
        <name>ATP</name>
        <dbReference type="ChEBI" id="CHEBI:30616"/>
    </ligand>
</feature>
<protein>
    <recommendedName>
        <fullName evidence="8">Pantothenate synthetase</fullName>
        <shortName evidence="8">PS</shortName>
        <ecNumber evidence="8">6.3.2.1</ecNumber>
    </recommendedName>
    <alternativeName>
        <fullName evidence="8">Pantoate--beta-alanine ligase</fullName>
    </alternativeName>
    <alternativeName>
        <fullName evidence="8">Pantoate-activating enzyme</fullName>
    </alternativeName>
</protein>
<reference evidence="10" key="1">
    <citation type="journal article" date="2019" name="Int. J. Syst. Evol. Microbiol.">
        <title>The Global Catalogue of Microorganisms (GCM) 10K type strain sequencing project: providing services to taxonomists for standard genome sequencing and annotation.</title>
        <authorList>
            <consortium name="The Broad Institute Genomics Platform"/>
            <consortium name="The Broad Institute Genome Sequencing Center for Infectious Disease"/>
            <person name="Wu L."/>
            <person name="Ma J."/>
        </authorList>
    </citation>
    <scope>NUCLEOTIDE SEQUENCE [LARGE SCALE GENOMIC DNA]</scope>
    <source>
        <strain evidence="10">CGMCC 1.10131</strain>
    </source>
</reference>
<name>A0ABQ1I1V5_9ALTE</name>
<dbReference type="Proteomes" id="UP000651977">
    <property type="component" value="Unassembled WGS sequence"/>
</dbReference>
<sequence length="282" mass="31149">MLNVFEQPEQLRDALKAVRQQGLKLGFVPTMGNLHQGHIALVKEAQRHCDRVVVSIFVNPLQFNNSSDLDSYPRTLEQDLQALTEAGADFAFVPSAAVLYPNGLAEQTKVKVPGLSDILEGELRPGHFEGVATVVCKLFNLVQPDLAVFGEKDFQQLALIRKMTKDLLLPIEIRGLATVRETDGLAMSSRNNRLSPEQREKAPILAQQMHQLAEQLKLNNITQLVEQTKQQLEQHGFICDGIDVVDAASLTPLSAQSRHAVILMAAFLGEVRLIDNCVVSVN</sequence>
<feature type="binding site" evidence="8">
    <location>
        <begin position="150"/>
        <end position="153"/>
    </location>
    <ligand>
        <name>ATP</name>
        <dbReference type="ChEBI" id="CHEBI:30616"/>
    </ligand>
</feature>
<evidence type="ECO:0000256" key="6">
    <source>
        <dbReference type="ARBA" id="ARBA00022840"/>
    </source>
</evidence>
<dbReference type="InterPro" id="IPR003721">
    <property type="entry name" value="Pantoate_ligase"/>
</dbReference>
<proteinExistence type="inferred from homology"/>
<evidence type="ECO:0000313" key="10">
    <source>
        <dbReference type="Proteomes" id="UP000651977"/>
    </source>
</evidence>
<keyword evidence="3 8" id="KW-0436">Ligase</keyword>